<evidence type="ECO:0000256" key="4">
    <source>
        <dbReference type="ARBA" id="ARBA00022475"/>
    </source>
</evidence>
<dbReference type="PANTHER" id="PTHR21716:SF53">
    <property type="entry name" value="PERMEASE PERM-RELATED"/>
    <property type="match status" value="1"/>
</dbReference>
<organism evidence="9 10">
    <name type="scientific">Solemya pervernicosa gill symbiont</name>
    <dbReference type="NCBI Taxonomy" id="642797"/>
    <lineage>
        <taxon>Bacteria</taxon>
        <taxon>Pseudomonadati</taxon>
        <taxon>Pseudomonadota</taxon>
        <taxon>Gammaproteobacteria</taxon>
        <taxon>sulfur-oxidizing symbionts</taxon>
    </lineage>
</organism>
<evidence type="ECO:0000313" key="9">
    <source>
        <dbReference type="EMBL" id="OOZ40140.1"/>
    </source>
</evidence>
<dbReference type="Pfam" id="PF01594">
    <property type="entry name" value="AI-2E_transport"/>
    <property type="match status" value="1"/>
</dbReference>
<evidence type="ECO:0000256" key="6">
    <source>
        <dbReference type="ARBA" id="ARBA00022989"/>
    </source>
</evidence>
<feature type="transmembrane region" description="Helical" evidence="8">
    <location>
        <begin position="250"/>
        <end position="269"/>
    </location>
</feature>
<name>A0A1T2L524_9GAMM</name>
<gene>
    <name evidence="9" type="ORF">BOW53_08925</name>
</gene>
<evidence type="ECO:0000256" key="5">
    <source>
        <dbReference type="ARBA" id="ARBA00022692"/>
    </source>
</evidence>
<dbReference type="InterPro" id="IPR002549">
    <property type="entry name" value="AI-2E-like"/>
</dbReference>
<evidence type="ECO:0000256" key="2">
    <source>
        <dbReference type="ARBA" id="ARBA00009773"/>
    </source>
</evidence>
<feature type="transmembrane region" description="Helical" evidence="8">
    <location>
        <begin position="220"/>
        <end position="244"/>
    </location>
</feature>
<dbReference type="RefSeq" id="WP_078483734.1">
    <property type="nucleotide sequence ID" value="NZ_MPRL01000032.1"/>
</dbReference>
<keyword evidence="7 8" id="KW-0472">Membrane</keyword>
<feature type="transmembrane region" description="Helical" evidence="8">
    <location>
        <begin position="306"/>
        <end position="331"/>
    </location>
</feature>
<dbReference type="OrthoDB" id="5562213at2"/>
<sequence>MQIVSDWFKRYLSDPQVVILAILLIGGFTVILFFGNMLAPVIASLVIAYLLEGVVRQLQRVGVPRFAAVLVVFVAFLAFLLFVLFGLLPLLSRQVTQLIQQLPNMIAQGQELLMQLPQRYPNIVSEQQAVEVVDALRSELASWGQGILSYSIASVVGVITLLVYLVLMPLLVFFFLKDKVRLCSWFRSYMPDDLDLAARVWSDVDIQIGNYVRGKFFEIMIVWVVSYVTFTFMGLQFAILLGMVVGLSVIIPYIGATVVTLPVAVIAYFQWGYGADFGYLLLAYAVIQALDGNVLVPLLFSEVVNLHPVAIIVAVLIFGGLWGFWGVFFAIPLATLVQAVLSAWPRDEHKQPEPAAAIPE</sequence>
<evidence type="ECO:0000256" key="3">
    <source>
        <dbReference type="ARBA" id="ARBA00022448"/>
    </source>
</evidence>
<protein>
    <submittedName>
        <fullName evidence="9">AI-2E family transporter</fullName>
    </submittedName>
</protein>
<evidence type="ECO:0000313" key="10">
    <source>
        <dbReference type="Proteomes" id="UP000191110"/>
    </source>
</evidence>
<keyword evidence="3" id="KW-0813">Transport</keyword>
<dbReference type="EMBL" id="MPRL01000032">
    <property type="protein sequence ID" value="OOZ40140.1"/>
    <property type="molecule type" value="Genomic_DNA"/>
</dbReference>
<dbReference type="GO" id="GO:0055085">
    <property type="term" value="P:transmembrane transport"/>
    <property type="evidence" value="ECO:0007669"/>
    <property type="project" value="TreeGrafter"/>
</dbReference>
<evidence type="ECO:0000256" key="1">
    <source>
        <dbReference type="ARBA" id="ARBA00004651"/>
    </source>
</evidence>
<keyword evidence="5 8" id="KW-0812">Transmembrane</keyword>
<keyword evidence="4" id="KW-1003">Cell membrane</keyword>
<comment type="subcellular location">
    <subcellularLocation>
        <location evidence="1">Cell membrane</location>
        <topology evidence="1">Multi-pass membrane protein</topology>
    </subcellularLocation>
</comment>
<reference evidence="9 10" key="1">
    <citation type="submission" date="2016-11" db="EMBL/GenBank/DDBJ databases">
        <title>Mixed transmission modes and dynamic genome evolution in an obligate animal-bacterial symbiosis.</title>
        <authorList>
            <person name="Russell S.L."/>
            <person name="Corbett-Detig R.B."/>
            <person name="Cavanaugh C.M."/>
        </authorList>
    </citation>
    <scope>NUCLEOTIDE SEQUENCE [LARGE SCALE GENOMIC DNA]</scope>
    <source>
        <strain evidence="9">Sveles-Q1</strain>
    </source>
</reference>
<dbReference type="GO" id="GO:0005886">
    <property type="term" value="C:plasma membrane"/>
    <property type="evidence" value="ECO:0007669"/>
    <property type="project" value="UniProtKB-SubCell"/>
</dbReference>
<feature type="transmembrane region" description="Helical" evidence="8">
    <location>
        <begin position="281"/>
        <end position="300"/>
    </location>
</feature>
<feature type="transmembrane region" description="Helical" evidence="8">
    <location>
        <begin position="18"/>
        <end position="51"/>
    </location>
</feature>
<evidence type="ECO:0000256" key="7">
    <source>
        <dbReference type="ARBA" id="ARBA00023136"/>
    </source>
</evidence>
<accession>A0A1T2L524</accession>
<feature type="transmembrane region" description="Helical" evidence="8">
    <location>
        <begin position="63"/>
        <end position="88"/>
    </location>
</feature>
<keyword evidence="10" id="KW-1185">Reference proteome</keyword>
<comment type="similarity">
    <text evidence="2">Belongs to the autoinducer-2 exporter (AI-2E) (TC 2.A.86) family.</text>
</comment>
<dbReference type="Proteomes" id="UP000191110">
    <property type="component" value="Unassembled WGS sequence"/>
</dbReference>
<feature type="transmembrane region" description="Helical" evidence="8">
    <location>
        <begin position="147"/>
        <end position="176"/>
    </location>
</feature>
<dbReference type="PANTHER" id="PTHR21716">
    <property type="entry name" value="TRANSMEMBRANE PROTEIN"/>
    <property type="match status" value="1"/>
</dbReference>
<dbReference type="AlphaFoldDB" id="A0A1T2L524"/>
<keyword evidence="6 8" id="KW-1133">Transmembrane helix</keyword>
<proteinExistence type="inferred from homology"/>
<comment type="caution">
    <text evidence="9">The sequence shown here is derived from an EMBL/GenBank/DDBJ whole genome shotgun (WGS) entry which is preliminary data.</text>
</comment>
<evidence type="ECO:0000256" key="8">
    <source>
        <dbReference type="SAM" id="Phobius"/>
    </source>
</evidence>